<evidence type="ECO:0000256" key="3">
    <source>
        <dbReference type="ARBA" id="ARBA00004721"/>
    </source>
</evidence>
<comment type="pathway">
    <text evidence="3">Secondary metabolite biosynthesis; terpenoid biosynthesis.</text>
</comment>
<dbReference type="InterPro" id="IPR017972">
    <property type="entry name" value="Cyt_P450_CS"/>
</dbReference>
<keyword evidence="11 14" id="KW-0503">Monooxygenase</keyword>
<evidence type="ECO:0000256" key="9">
    <source>
        <dbReference type="ARBA" id="ARBA00023002"/>
    </source>
</evidence>
<dbReference type="PANTHER" id="PTHR24305">
    <property type="entry name" value="CYTOCHROME P450"/>
    <property type="match status" value="1"/>
</dbReference>
<proteinExistence type="inferred from homology"/>
<evidence type="ECO:0008006" key="17">
    <source>
        <dbReference type="Google" id="ProtNLM"/>
    </source>
</evidence>
<keyword evidence="5 13" id="KW-0349">Heme</keyword>
<comment type="cofactor">
    <cofactor evidence="1 13">
        <name>heme</name>
        <dbReference type="ChEBI" id="CHEBI:30413"/>
    </cofactor>
</comment>
<evidence type="ECO:0000256" key="12">
    <source>
        <dbReference type="ARBA" id="ARBA00023136"/>
    </source>
</evidence>
<dbReference type="GO" id="GO:0016020">
    <property type="term" value="C:membrane"/>
    <property type="evidence" value="ECO:0007669"/>
    <property type="project" value="UniProtKB-SubCell"/>
</dbReference>
<accession>A0A0W0G6J5</accession>
<evidence type="ECO:0000256" key="6">
    <source>
        <dbReference type="ARBA" id="ARBA00022692"/>
    </source>
</evidence>
<evidence type="ECO:0000256" key="2">
    <source>
        <dbReference type="ARBA" id="ARBA00004370"/>
    </source>
</evidence>
<dbReference type="eggNOG" id="KOG0157">
    <property type="taxonomic scope" value="Eukaryota"/>
</dbReference>
<comment type="similarity">
    <text evidence="4 14">Belongs to the cytochrome P450 family.</text>
</comment>
<sequence length="548" mass="62067">MMVISILYLPVLIAAYAIFVLAAQAKRRSLKFLRGPPSPSVLLGHEHDLLNQKEVGDLEFKWFKDYGTAFRAATCYYEDMLMVADPKALQHIFHKSSYRYKKPKDVVRVGLRIFGPGVVTVQGTIHQRQRKILNPAFSAAQIKPLASTFQKYTKYLVNKWRDQVQAGTKTIDALKWFPNMTLDALGESKLPPTVHHTTDQVSLSIGVFDFEFGALDSKGNELSYMVRNLFVDSVRPGPLRLLYRAARRSLPDSLSDLTEYFPTKEDIRWRKWLKKSYTIAQQLYDGKAQIEVSQENDIIGVISRSLHNDTPEKSLDHEEALAQLATVILAGHETTSSMLTWLMYELSRHPKDQERLFQEIKDTRNKTGNEGDLTVNDYDSMPFLNAVIKEAMRLHPIVSTLLRQADVDDVIPLQYPIVSASGEILSEIPVVKEQRIMVSVSAYNRLKEVWGEDADEWNPSRFLDTKRQTTLGVFGNLMTFGAGVRACIGWRFAVHEIQAVVSGLVEAFEFSPPPGVQIIRIQVGFTVPAIRGKVEEGVQMPVQIQVRD</sequence>
<evidence type="ECO:0000313" key="16">
    <source>
        <dbReference type="Proteomes" id="UP000054988"/>
    </source>
</evidence>
<dbReference type="InterPro" id="IPR036396">
    <property type="entry name" value="Cyt_P450_sf"/>
</dbReference>
<evidence type="ECO:0000256" key="11">
    <source>
        <dbReference type="ARBA" id="ARBA00023033"/>
    </source>
</evidence>
<dbReference type="SUPFAM" id="SSF48264">
    <property type="entry name" value="Cytochrome P450"/>
    <property type="match status" value="1"/>
</dbReference>
<dbReference type="GO" id="GO:0004497">
    <property type="term" value="F:monooxygenase activity"/>
    <property type="evidence" value="ECO:0007669"/>
    <property type="project" value="UniProtKB-KW"/>
</dbReference>
<organism evidence="15 16">
    <name type="scientific">Moniliophthora roreri</name>
    <name type="common">Frosty pod rot fungus</name>
    <name type="synonym">Monilia roreri</name>
    <dbReference type="NCBI Taxonomy" id="221103"/>
    <lineage>
        <taxon>Eukaryota</taxon>
        <taxon>Fungi</taxon>
        <taxon>Dikarya</taxon>
        <taxon>Basidiomycota</taxon>
        <taxon>Agaricomycotina</taxon>
        <taxon>Agaricomycetes</taxon>
        <taxon>Agaricomycetidae</taxon>
        <taxon>Agaricales</taxon>
        <taxon>Marasmiineae</taxon>
        <taxon>Marasmiaceae</taxon>
        <taxon>Moniliophthora</taxon>
    </lineage>
</organism>
<dbReference type="PRINTS" id="PR00385">
    <property type="entry name" value="P450"/>
</dbReference>
<evidence type="ECO:0000256" key="5">
    <source>
        <dbReference type="ARBA" id="ARBA00022617"/>
    </source>
</evidence>
<protein>
    <recommendedName>
        <fullName evidence="17">Cytochrome p450</fullName>
    </recommendedName>
</protein>
<dbReference type="AlphaFoldDB" id="A0A0W0G6J5"/>
<evidence type="ECO:0000256" key="4">
    <source>
        <dbReference type="ARBA" id="ARBA00010617"/>
    </source>
</evidence>
<evidence type="ECO:0000256" key="13">
    <source>
        <dbReference type="PIRSR" id="PIRSR602403-1"/>
    </source>
</evidence>
<keyword evidence="6" id="KW-0812">Transmembrane</keyword>
<keyword evidence="8" id="KW-1133">Transmembrane helix</keyword>
<evidence type="ECO:0000313" key="15">
    <source>
        <dbReference type="EMBL" id="KTB44195.1"/>
    </source>
</evidence>
<dbReference type="PANTHER" id="PTHR24305:SF166">
    <property type="entry name" value="CYTOCHROME P450 12A4, MITOCHONDRIAL-RELATED"/>
    <property type="match status" value="1"/>
</dbReference>
<reference evidence="15 16" key="1">
    <citation type="submission" date="2015-12" db="EMBL/GenBank/DDBJ databases">
        <title>Draft genome sequence of Moniliophthora roreri, the causal agent of frosty pod rot of cacao.</title>
        <authorList>
            <person name="Aime M.C."/>
            <person name="Diaz-Valderrama J.R."/>
            <person name="Kijpornyongpan T."/>
            <person name="Phillips-Mora W."/>
        </authorList>
    </citation>
    <scope>NUCLEOTIDE SEQUENCE [LARGE SCALE GENOMIC DNA]</scope>
    <source>
        <strain evidence="15 16">MCA 2952</strain>
    </source>
</reference>
<dbReference type="Gene3D" id="1.10.630.10">
    <property type="entry name" value="Cytochrome P450"/>
    <property type="match status" value="1"/>
</dbReference>
<dbReference type="GO" id="GO:0016705">
    <property type="term" value="F:oxidoreductase activity, acting on paired donors, with incorporation or reduction of molecular oxygen"/>
    <property type="evidence" value="ECO:0007669"/>
    <property type="project" value="InterPro"/>
</dbReference>
<evidence type="ECO:0000256" key="7">
    <source>
        <dbReference type="ARBA" id="ARBA00022723"/>
    </source>
</evidence>
<dbReference type="PROSITE" id="PS00086">
    <property type="entry name" value="CYTOCHROME_P450"/>
    <property type="match status" value="1"/>
</dbReference>
<comment type="caution">
    <text evidence="15">The sequence shown here is derived from an EMBL/GenBank/DDBJ whole genome shotgun (WGS) entry which is preliminary data.</text>
</comment>
<feature type="binding site" description="axial binding residue" evidence="13">
    <location>
        <position position="487"/>
    </location>
    <ligand>
        <name>heme</name>
        <dbReference type="ChEBI" id="CHEBI:30413"/>
    </ligand>
    <ligandPart>
        <name>Fe</name>
        <dbReference type="ChEBI" id="CHEBI:18248"/>
    </ligandPart>
</feature>
<evidence type="ECO:0000256" key="10">
    <source>
        <dbReference type="ARBA" id="ARBA00023004"/>
    </source>
</evidence>
<dbReference type="Proteomes" id="UP000054988">
    <property type="component" value="Unassembled WGS sequence"/>
</dbReference>
<keyword evidence="9 14" id="KW-0560">Oxidoreductase</keyword>
<keyword evidence="10 13" id="KW-0408">Iron</keyword>
<keyword evidence="12" id="KW-0472">Membrane</keyword>
<dbReference type="InterPro" id="IPR050121">
    <property type="entry name" value="Cytochrome_P450_monoxygenase"/>
</dbReference>
<dbReference type="InterPro" id="IPR001128">
    <property type="entry name" value="Cyt_P450"/>
</dbReference>
<dbReference type="GO" id="GO:0020037">
    <property type="term" value="F:heme binding"/>
    <property type="evidence" value="ECO:0007669"/>
    <property type="project" value="InterPro"/>
</dbReference>
<comment type="subcellular location">
    <subcellularLocation>
        <location evidence="2">Membrane</location>
    </subcellularLocation>
</comment>
<dbReference type="GO" id="GO:0005506">
    <property type="term" value="F:iron ion binding"/>
    <property type="evidence" value="ECO:0007669"/>
    <property type="project" value="InterPro"/>
</dbReference>
<dbReference type="InterPro" id="IPR002403">
    <property type="entry name" value="Cyt_P450_E_grp-IV"/>
</dbReference>
<keyword evidence="7 13" id="KW-0479">Metal-binding</keyword>
<evidence type="ECO:0000256" key="14">
    <source>
        <dbReference type="RuleBase" id="RU000461"/>
    </source>
</evidence>
<dbReference type="Pfam" id="PF00067">
    <property type="entry name" value="p450"/>
    <property type="match status" value="1"/>
</dbReference>
<dbReference type="PRINTS" id="PR00465">
    <property type="entry name" value="EP450IV"/>
</dbReference>
<name>A0A0W0G6J5_MONRR</name>
<evidence type="ECO:0000256" key="1">
    <source>
        <dbReference type="ARBA" id="ARBA00001971"/>
    </source>
</evidence>
<dbReference type="EMBL" id="LATX01000972">
    <property type="protein sequence ID" value="KTB44195.1"/>
    <property type="molecule type" value="Genomic_DNA"/>
</dbReference>
<gene>
    <name evidence="15" type="ORF">WG66_3217</name>
</gene>
<evidence type="ECO:0000256" key="8">
    <source>
        <dbReference type="ARBA" id="ARBA00022989"/>
    </source>
</evidence>